<dbReference type="AlphaFoldDB" id="A0A9N7UP80"/>
<keyword evidence="3" id="KW-1185">Reference proteome</keyword>
<organism evidence="2 3">
    <name type="scientific">Pleuronectes platessa</name>
    <name type="common">European plaice</name>
    <dbReference type="NCBI Taxonomy" id="8262"/>
    <lineage>
        <taxon>Eukaryota</taxon>
        <taxon>Metazoa</taxon>
        <taxon>Chordata</taxon>
        <taxon>Craniata</taxon>
        <taxon>Vertebrata</taxon>
        <taxon>Euteleostomi</taxon>
        <taxon>Actinopterygii</taxon>
        <taxon>Neopterygii</taxon>
        <taxon>Teleostei</taxon>
        <taxon>Neoteleostei</taxon>
        <taxon>Acanthomorphata</taxon>
        <taxon>Carangaria</taxon>
        <taxon>Pleuronectiformes</taxon>
        <taxon>Pleuronectoidei</taxon>
        <taxon>Pleuronectidae</taxon>
        <taxon>Pleuronectes</taxon>
    </lineage>
</organism>
<feature type="region of interest" description="Disordered" evidence="1">
    <location>
        <begin position="37"/>
        <end position="92"/>
    </location>
</feature>
<gene>
    <name evidence="2" type="ORF">PLEPLA_LOCUS22026</name>
</gene>
<reference evidence="2" key="1">
    <citation type="submission" date="2020-03" db="EMBL/GenBank/DDBJ databases">
        <authorList>
            <person name="Weist P."/>
        </authorList>
    </citation>
    <scope>NUCLEOTIDE SEQUENCE</scope>
</reference>
<comment type="caution">
    <text evidence="2">The sequence shown here is derived from an EMBL/GenBank/DDBJ whole genome shotgun (WGS) entry which is preliminary data.</text>
</comment>
<dbReference type="EMBL" id="CADEAL010001613">
    <property type="protein sequence ID" value="CAB1433934.1"/>
    <property type="molecule type" value="Genomic_DNA"/>
</dbReference>
<evidence type="ECO:0000313" key="3">
    <source>
        <dbReference type="Proteomes" id="UP001153269"/>
    </source>
</evidence>
<evidence type="ECO:0000256" key="1">
    <source>
        <dbReference type="SAM" id="MobiDB-lite"/>
    </source>
</evidence>
<dbReference type="Proteomes" id="UP001153269">
    <property type="component" value="Unassembled WGS sequence"/>
</dbReference>
<proteinExistence type="predicted"/>
<protein>
    <submittedName>
        <fullName evidence="2">Uncharacterized protein</fullName>
    </submittedName>
</protein>
<sequence length="92" mass="10197">MEGWRDGWMEKGWLDGGMAQRNTCGYFQEAARASIYGAGSPSGERGGGMELERDGGMELERDGGMELESDGGMDGSRCASRRRRRGERESRR</sequence>
<name>A0A9N7UP80_PLEPL</name>
<evidence type="ECO:0000313" key="2">
    <source>
        <dbReference type="EMBL" id="CAB1433934.1"/>
    </source>
</evidence>
<accession>A0A9N7UP80</accession>
<feature type="compositionally biased region" description="Basic and acidic residues" evidence="1">
    <location>
        <begin position="50"/>
        <end position="64"/>
    </location>
</feature>